<dbReference type="Pfam" id="PF00563">
    <property type="entry name" value="EAL"/>
    <property type="match status" value="1"/>
</dbReference>
<name>A0A1I3JRX5_9GAMM</name>
<dbReference type="Gene3D" id="3.30.70.270">
    <property type="match status" value="1"/>
</dbReference>
<keyword evidence="2" id="KW-0973">c-di-GMP</keyword>
<gene>
    <name evidence="6" type="ORF">SAMN05216602_2016</name>
</gene>
<dbReference type="GO" id="GO:0071111">
    <property type="term" value="F:cyclic-guanylate-specific phosphodiesterase activity"/>
    <property type="evidence" value="ECO:0007669"/>
    <property type="project" value="UniProtKB-EC"/>
</dbReference>
<keyword evidence="7" id="KW-1185">Reference proteome</keyword>
<evidence type="ECO:0000256" key="1">
    <source>
        <dbReference type="ARBA" id="ARBA00012282"/>
    </source>
</evidence>
<evidence type="ECO:0000259" key="4">
    <source>
        <dbReference type="PROSITE" id="PS50883"/>
    </source>
</evidence>
<keyword evidence="3" id="KW-1133">Transmembrane helix</keyword>
<keyword evidence="3" id="KW-0812">Transmembrane</keyword>
<evidence type="ECO:0000313" key="7">
    <source>
        <dbReference type="Proteomes" id="UP000183018"/>
    </source>
</evidence>
<evidence type="ECO:0000313" key="6">
    <source>
        <dbReference type="EMBL" id="SFI62870.1"/>
    </source>
</evidence>
<feature type="transmembrane region" description="Helical" evidence="3">
    <location>
        <begin position="186"/>
        <end position="210"/>
    </location>
</feature>
<evidence type="ECO:0000259" key="5">
    <source>
        <dbReference type="PROSITE" id="PS50887"/>
    </source>
</evidence>
<dbReference type="InterPro" id="IPR000160">
    <property type="entry name" value="GGDEF_dom"/>
</dbReference>
<dbReference type="InterPro" id="IPR035919">
    <property type="entry name" value="EAL_sf"/>
</dbReference>
<feature type="transmembrane region" description="Helical" evidence="3">
    <location>
        <begin position="41"/>
        <end position="63"/>
    </location>
</feature>
<dbReference type="InterPro" id="IPR029787">
    <property type="entry name" value="Nucleotide_cyclase"/>
</dbReference>
<dbReference type="EMBL" id="FORC01000002">
    <property type="protein sequence ID" value="SFI62870.1"/>
    <property type="molecule type" value="Genomic_DNA"/>
</dbReference>
<dbReference type="NCBIfam" id="TIGR00254">
    <property type="entry name" value="GGDEF"/>
    <property type="match status" value="1"/>
</dbReference>
<dbReference type="AlphaFoldDB" id="A0A1I3JRX5"/>
<accession>A0A1I3JRX5</accession>
<evidence type="ECO:0000256" key="2">
    <source>
        <dbReference type="ARBA" id="ARBA00022636"/>
    </source>
</evidence>
<evidence type="ECO:0000256" key="3">
    <source>
        <dbReference type="SAM" id="Phobius"/>
    </source>
</evidence>
<dbReference type="Proteomes" id="UP000183018">
    <property type="component" value="Unassembled WGS sequence"/>
</dbReference>
<dbReference type="SUPFAM" id="SSF141868">
    <property type="entry name" value="EAL domain-like"/>
    <property type="match status" value="1"/>
</dbReference>
<feature type="domain" description="EAL" evidence="4">
    <location>
        <begin position="450"/>
        <end position="704"/>
    </location>
</feature>
<feature type="domain" description="GGDEF" evidence="5">
    <location>
        <begin position="308"/>
        <end position="441"/>
    </location>
</feature>
<dbReference type="InterPro" id="IPR001633">
    <property type="entry name" value="EAL_dom"/>
</dbReference>
<dbReference type="Gene3D" id="3.20.20.450">
    <property type="entry name" value="EAL domain"/>
    <property type="match status" value="1"/>
</dbReference>
<dbReference type="CDD" id="cd01949">
    <property type="entry name" value="GGDEF"/>
    <property type="match status" value="1"/>
</dbReference>
<dbReference type="InterPro" id="IPR050706">
    <property type="entry name" value="Cyclic-di-GMP_PDE-like"/>
</dbReference>
<keyword evidence="3" id="KW-0472">Membrane</keyword>
<dbReference type="Pfam" id="PF00990">
    <property type="entry name" value="GGDEF"/>
    <property type="match status" value="1"/>
</dbReference>
<dbReference type="PROSITE" id="PS50883">
    <property type="entry name" value="EAL"/>
    <property type="match status" value="1"/>
</dbReference>
<protein>
    <recommendedName>
        <fullName evidence="1">cyclic-guanylate-specific phosphodiesterase</fullName>
        <ecNumber evidence="1">3.1.4.52</ecNumber>
    </recommendedName>
</protein>
<dbReference type="PANTHER" id="PTHR33121:SF71">
    <property type="entry name" value="OXYGEN SENSOR PROTEIN DOSP"/>
    <property type="match status" value="1"/>
</dbReference>
<dbReference type="STRING" id="289370.SAMN05216602_2016"/>
<dbReference type="SUPFAM" id="SSF55073">
    <property type="entry name" value="Nucleotide cyclase"/>
    <property type="match status" value="1"/>
</dbReference>
<dbReference type="SMART" id="SM00267">
    <property type="entry name" value="GGDEF"/>
    <property type="match status" value="1"/>
</dbReference>
<proteinExistence type="predicted"/>
<dbReference type="FunFam" id="3.20.20.450:FF:000001">
    <property type="entry name" value="Cyclic di-GMP phosphodiesterase yahA"/>
    <property type="match status" value="1"/>
</dbReference>
<dbReference type="EC" id="3.1.4.52" evidence="1"/>
<dbReference type="PROSITE" id="PS50887">
    <property type="entry name" value="GGDEF"/>
    <property type="match status" value="1"/>
</dbReference>
<sequence length="715" mass="80817">MHEAFDCQRDFANTQSQSGAGYRTRNCHLKLELKHSLSVKLLRVVLLSALAVGVVLSLGQIVFDIYKTRHSITSDSQRILGMFRDPSTQAVYSLDREMGMQVVEGLFQHESVRQASIGHPGEQMLAEKSRPLADLPIRWLTDPILGEEQHFSTRLVGREPYNEYYGDLNITLDTALYGESFLTNSVIIFISGVLRALAMGLVLYLVYYWLLTKPLGVIIEHLSRINPDRPSENKLPMLPGNEKNELGLWINTANGLLASIERNTNLRREAENSLQRLSQYDFLTSLPNRQQLQQQLEQILEDAGRLQRRVAVLCVGLDDFKGINEQFSYQTGDQLLLALSDRLRSHSGRLGALARLGGDQFALVQADIEQPYEAAELAQSVLDDLEMPFTLDDHQVQLRATIGITLFPEDGDSPEKLLQKAEQTMTLAKSRSRNRYQFYIASVDSEMRRRRELEKDLRDALAMNQLHVVYQPQISYRDQRVVGVEALLRWQHPQHGSVGPDLFIPLAEQNGSIIAIGEWVLDQSCRQLREWHDQGYGDLRMAVNLSTVQLHHAELPRVVNNLMQMYRLPARSLELEVTETGLMEDISTAAQHLLSLRRSGALIAIDDFGTGYSSLSYLKSLPLDKIKIDKSFVQDLLDDEDDATIVRAIIQLGKSLGMQVIAEGVETAEQEAYIIAQGCHEGQGYYYSRPLPARELTQYLKHASRAQRLINPATL</sequence>
<dbReference type="SMART" id="SM00052">
    <property type="entry name" value="EAL"/>
    <property type="match status" value="1"/>
</dbReference>
<dbReference type="PANTHER" id="PTHR33121">
    <property type="entry name" value="CYCLIC DI-GMP PHOSPHODIESTERASE PDEF"/>
    <property type="match status" value="1"/>
</dbReference>
<reference evidence="7" key="1">
    <citation type="submission" date="2016-10" db="EMBL/GenBank/DDBJ databases">
        <authorList>
            <person name="Varghese N."/>
            <person name="Submissions S."/>
        </authorList>
    </citation>
    <scope>NUCLEOTIDE SEQUENCE [LARGE SCALE GENOMIC DNA]</scope>
    <source>
        <strain evidence="7">LMG 22563</strain>
    </source>
</reference>
<organism evidence="6 7">
    <name type="scientific">Phytopseudomonas argentinensis</name>
    <dbReference type="NCBI Taxonomy" id="289370"/>
    <lineage>
        <taxon>Bacteria</taxon>
        <taxon>Pseudomonadati</taxon>
        <taxon>Pseudomonadota</taxon>
        <taxon>Gammaproteobacteria</taxon>
        <taxon>Pseudomonadales</taxon>
        <taxon>Pseudomonadaceae</taxon>
        <taxon>Phytopseudomonas</taxon>
    </lineage>
</organism>
<dbReference type="CDD" id="cd01948">
    <property type="entry name" value="EAL"/>
    <property type="match status" value="1"/>
</dbReference>
<dbReference type="InterPro" id="IPR043128">
    <property type="entry name" value="Rev_trsase/Diguanyl_cyclase"/>
</dbReference>